<accession>A0ABM0JSH7</accession>
<keyword evidence="1" id="KW-0238">DNA-binding</keyword>
<dbReference type="Gene3D" id="3.40.140.10">
    <property type="entry name" value="Cytidine Deaminase, domain 2"/>
    <property type="match status" value="1"/>
</dbReference>
<feature type="region of interest" description="Disordered" evidence="2">
    <location>
        <begin position="82"/>
        <end position="124"/>
    </location>
</feature>
<feature type="region of interest" description="Disordered" evidence="2">
    <location>
        <begin position="540"/>
        <end position="561"/>
    </location>
</feature>
<protein>
    <submittedName>
        <fullName evidence="6">Histone H2A deubiquitinase MYSM1 isoform X1</fullName>
    </submittedName>
</protein>
<gene>
    <name evidence="6" type="primary">LOC101847663</name>
</gene>
<dbReference type="Pfam" id="PF01398">
    <property type="entry name" value="JAB"/>
    <property type="match status" value="1"/>
</dbReference>
<dbReference type="InterPro" id="IPR009057">
    <property type="entry name" value="Homeodomain-like_sf"/>
</dbReference>
<name>A0ABM0JSH7_APLCA</name>
<dbReference type="Pfam" id="PF04433">
    <property type="entry name" value="SWIRM"/>
    <property type="match status" value="1"/>
</dbReference>
<feature type="region of interest" description="Disordered" evidence="2">
    <location>
        <begin position="360"/>
        <end position="382"/>
    </location>
</feature>
<proteinExistence type="predicted"/>
<evidence type="ECO:0000259" key="4">
    <source>
        <dbReference type="PROSITE" id="PS50934"/>
    </source>
</evidence>
<feature type="domain" description="MPN" evidence="3">
    <location>
        <begin position="625"/>
        <end position="759"/>
    </location>
</feature>
<organism evidence="5 6">
    <name type="scientific">Aplysia californica</name>
    <name type="common">California sea hare</name>
    <dbReference type="NCBI Taxonomy" id="6500"/>
    <lineage>
        <taxon>Eukaryota</taxon>
        <taxon>Metazoa</taxon>
        <taxon>Spiralia</taxon>
        <taxon>Lophotrochozoa</taxon>
        <taxon>Mollusca</taxon>
        <taxon>Gastropoda</taxon>
        <taxon>Heterobranchia</taxon>
        <taxon>Euthyneura</taxon>
        <taxon>Tectipleura</taxon>
        <taxon>Aplysiida</taxon>
        <taxon>Aplysioidea</taxon>
        <taxon>Aplysiidae</taxon>
        <taxon>Aplysia</taxon>
    </lineage>
</organism>
<dbReference type="PROSITE" id="PS50934">
    <property type="entry name" value="SWIRM"/>
    <property type="match status" value="1"/>
</dbReference>
<dbReference type="Gene3D" id="1.10.10.10">
    <property type="entry name" value="Winged helix-like DNA-binding domain superfamily/Winged helix DNA-binding domain"/>
    <property type="match status" value="1"/>
</dbReference>
<dbReference type="SUPFAM" id="SSF46689">
    <property type="entry name" value="Homeodomain-like"/>
    <property type="match status" value="1"/>
</dbReference>
<keyword evidence="5" id="KW-1185">Reference proteome</keyword>
<dbReference type="SUPFAM" id="SSF102712">
    <property type="entry name" value="JAB1/MPN domain"/>
    <property type="match status" value="1"/>
</dbReference>
<dbReference type="InterPro" id="IPR000555">
    <property type="entry name" value="JAMM/MPN+_dom"/>
</dbReference>
<evidence type="ECO:0000259" key="3">
    <source>
        <dbReference type="PROSITE" id="PS50249"/>
    </source>
</evidence>
<evidence type="ECO:0000256" key="1">
    <source>
        <dbReference type="ARBA" id="ARBA00023125"/>
    </source>
</evidence>
<feature type="compositionally biased region" description="Basic and acidic residues" evidence="2">
    <location>
        <begin position="542"/>
        <end position="557"/>
    </location>
</feature>
<dbReference type="PANTHER" id="PTHR10410">
    <property type="entry name" value="EUKARYOTIC TRANSLATION INITIATION FACTOR 3 -RELATED"/>
    <property type="match status" value="1"/>
</dbReference>
<dbReference type="InterPro" id="IPR007526">
    <property type="entry name" value="SWIRM"/>
</dbReference>
<dbReference type="InterPro" id="IPR050242">
    <property type="entry name" value="JAMM_MPN+_peptidase_M67A"/>
</dbReference>
<evidence type="ECO:0000313" key="6">
    <source>
        <dbReference type="RefSeq" id="XP_005100491.1"/>
    </source>
</evidence>
<feature type="compositionally biased region" description="Polar residues" evidence="2">
    <location>
        <begin position="360"/>
        <end position="371"/>
    </location>
</feature>
<dbReference type="RefSeq" id="XP_005100491.1">
    <property type="nucleotide sequence ID" value="XM_005100434.3"/>
</dbReference>
<dbReference type="Proteomes" id="UP000694888">
    <property type="component" value="Unplaced"/>
</dbReference>
<evidence type="ECO:0000256" key="2">
    <source>
        <dbReference type="SAM" id="MobiDB-lite"/>
    </source>
</evidence>
<dbReference type="PROSITE" id="PS50249">
    <property type="entry name" value="MPN"/>
    <property type="match status" value="1"/>
</dbReference>
<dbReference type="GeneID" id="101847663"/>
<dbReference type="InterPro" id="IPR036388">
    <property type="entry name" value="WH-like_DNA-bd_sf"/>
</dbReference>
<dbReference type="InterPro" id="IPR037518">
    <property type="entry name" value="MPN"/>
</dbReference>
<reference evidence="6" key="1">
    <citation type="submission" date="2025-08" db="UniProtKB">
        <authorList>
            <consortium name="RefSeq"/>
        </authorList>
    </citation>
    <scope>IDENTIFICATION</scope>
</reference>
<sequence>MAEEEILDVEGEYDFQVELKDDFHDANDLPSKSANLLPEFTSPAWMLEQGWSLDSCIDEKSKATIEKMLLEEQHYMGGYKTSRYIKKKPSGNSRSSKPRQDASCSKRSTSGKESKKKKAPLIPQTALTSDSCTELQFQQVHSQSIADTLSSVTTGQPTVIMPAESKRKARGKTKTVEDSSVAFTLHSKGKFAQHKKPKLKMSKSLLNKSRKKVQKSNLHLLTSKKTQQEAIVNPGESSMNFNMFPVKSGSSLKMLFGDTDSVMEPPQSFPVMDGSSVILSEVKCVEKENEVEEDVDVENDFEEDPFLPNRQTLPDAIYEHLLQSSDLNQSDLSQSAFSEIQPETETLLETASGEVATTVCTGNENCESNDSSTDDEKKDTERDNTVNVMKDDSPFMQLEENDGVAGLTAKVAGKEQEMGGSNLPELIMKVPLEEKVLPPDRVTEEEKTVHRDFFDGRPPKTPERYLKIRNYIIECWTKSKPSYLNKTRIRSGLKNCGDVNCIGRIHSYLECVGAINFGCEQAVYLNPGKTSLVGANKKQKMKREGELTQDDVKSDHKLPRKRRKKDAYGVWVDAKELEGKTITHEVQSKSDSKIVKMKSKKPQYDPFKLVPCKEFSDEFKAPYSVEVLSTAVAVMDIHSHISKTEVIGMLGGHFNSHTECLTISIAVPCKSMSTGMQCEMDPVSQTLANEKIEDAGMSVVGWYHSHPTFRPDPSVRDIDTQLKFQDWFSKGGNHFVGVIVSPYNPGNMSLTSDVQCLTVSDIHSEEYLSNIPFKFAHKMIYKDNVHDVLQPARELADKYCTYFNRVRLNSLYVGMSCLHKMLQSVKHHLIPSSALCPSEDGLSSGTSQTCHRGDSLNSETYKTESLEPSGSFSLLSSGLRNDFMDVKSYNVFNLLEQLESMFEQKFGSL</sequence>
<feature type="domain" description="SWIRM" evidence="4">
    <location>
        <begin position="428"/>
        <end position="526"/>
    </location>
</feature>
<evidence type="ECO:0000313" key="5">
    <source>
        <dbReference type="Proteomes" id="UP000694888"/>
    </source>
</evidence>